<dbReference type="PROSITE" id="PS50893">
    <property type="entry name" value="ABC_TRANSPORTER_2"/>
    <property type="match status" value="1"/>
</dbReference>
<dbReference type="InterPro" id="IPR050319">
    <property type="entry name" value="ABC_transp_ATP-bind"/>
</dbReference>
<dbReference type="Gene3D" id="3.40.50.300">
    <property type="entry name" value="P-loop containing nucleotide triphosphate hydrolases"/>
    <property type="match status" value="1"/>
</dbReference>
<evidence type="ECO:0000313" key="7">
    <source>
        <dbReference type="Proteomes" id="UP000470875"/>
    </source>
</evidence>
<organism evidence="6 7">
    <name type="scientific">Scrofimicrobium canadense</name>
    <dbReference type="NCBI Taxonomy" id="2652290"/>
    <lineage>
        <taxon>Bacteria</taxon>
        <taxon>Bacillati</taxon>
        <taxon>Actinomycetota</taxon>
        <taxon>Actinomycetes</taxon>
        <taxon>Actinomycetales</taxon>
        <taxon>Actinomycetaceae</taxon>
        <taxon>Scrofimicrobium</taxon>
    </lineage>
</organism>
<dbReference type="PANTHER" id="PTHR43776:SF7">
    <property type="entry name" value="D,D-DIPEPTIDE TRANSPORT ATP-BINDING PROTEIN DDPF-RELATED"/>
    <property type="match status" value="1"/>
</dbReference>
<dbReference type="InterPro" id="IPR027417">
    <property type="entry name" value="P-loop_NTPase"/>
</dbReference>
<dbReference type="PANTHER" id="PTHR43776">
    <property type="entry name" value="TRANSPORT ATP-BINDING PROTEIN"/>
    <property type="match status" value="1"/>
</dbReference>
<dbReference type="PROSITE" id="PS00211">
    <property type="entry name" value="ABC_TRANSPORTER_1"/>
    <property type="match status" value="1"/>
</dbReference>
<sequence>MTNLLELQGVSRTFSQVEALKDVNISISSHQSTGIVGESGAGKSTILNILLGLDQPSQGRVLWEDKPLNPRDRTLMREYRHRVQAVFQDPRSSLDPRMRVGNIIAEPLRSLKIPGDRNLRVREVLESVGLEADAANRFPSQFSGGQRQRIAIARALAPKPQVLIADEPVSALDVSVKAQLMDLFHQLKETLGLTLIMVSHDIAIVSQLCEQTIVLKDGEVVEAGATTSVLHSPKEPYTRQLLAAIPQLHV</sequence>
<evidence type="ECO:0000256" key="2">
    <source>
        <dbReference type="ARBA" id="ARBA00022448"/>
    </source>
</evidence>
<dbReference type="InterPro" id="IPR003593">
    <property type="entry name" value="AAA+_ATPase"/>
</dbReference>
<dbReference type="SUPFAM" id="SSF52540">
    <property type="entry name" value="P-loop containing nucleoside triphosphate hydrolases"/>
    <property type="match status" value="1"/>
</dbReference>
<protein>
    <submittedName>
        <fullName evidence="6">ABC transporter ATP-binding protein</fullName>
    </submittedName>
</protein>
<name>A0A6N7W9Y1_9ACTO</name>
<keyword evidence="4 6" id="KW-0067">ATP-binding</keyword>
<dbReference type="InterPro" id="IPR017871">
    <property type="entry name" value="ABC_transporter-like_CS"/>
</dbReference>
<dbReference type="GO" id="GO:0055085">
    <property type="term" value="P:transmembrane transport"/>
    <property type="evidence" value="ECO:0007669"/>
    <property type="project" value="UniProtKB-ARBA"/>
</dbReference>
<evidence type="ECO:0000259" key="5">
    <source>
        <dbReference type="PROSITE" id="PS50893"/>
    </source>
</evidence>
<dbReference type="InterPro" id="IPR003439">
    <property type="entry name" value="ABC_transporter-like_ATP-bd"/>
</dbReference>
<proteinExistence type="inferred from homology"/>
<dbReference type="Pfam" id="PF00005">
    <property type="entry name" value="ABC_tran"/>
    <property type="match status" value="1"/>
</dbReference>
<dbReference type="CDD" id="cd03257">
    <property type="entry name" value="ABC_NikE_OppD_transporters"/>
    <property type="match status" value="1"/>
</dbReference>
<evidence type="ECO:0000313" key="6">
    <source>
        <dbReference type="EMBL" id="MSS85283.1"/>
    </source>
</evidence>
<dbReference type="Proteomes" id="UP000470875">
    <property type="component" value="Unassembled WGS sequence"/>
</dbReference>
<dbReference type="RefSeq" id="WP_154546396.1">
    <property type="nucleotide sequence ID" value="NZ_VULO01000014.1"/>
</dbReference>
<gene>
    <name evidence="6" type="ORF">FYJ24_11050</name>
</gene>
<comment type="caution">
    <text evidence="6">The sequence shown here is derived from an EMBL/GenBank/DDBJ whole genome shotgun (WGS) entry which is preliminary data.</text>
</comment>
<evidence type="ECO:0000256" key="3">
    <source>
        <dbReference type="ARBA" id="ARBA00022741"/>
    </source>
</evidence>
<dbReference type="EMBL" id="VULO01000014">
    <property type="protein sequence ID" value="MSS85283.1"/>
    <property type="molecule type" value="Genomic_DNA"/>
</dbReference>
<reference evidence="6 7" key="1">
    <citation type="submission" date="2019-08" db="EMBL/GenBank/DDBJ databases">
        <title>In-depth cultivation of the pig gut microbiome towards novel bacterial diversity and tailored functional studies.</title>
        <authorList>
            <person name="Wylensek D."/>
            <person name="Hitch T.C.A."/>
            <person name="Clavel T."/>
        </authorList>
    </citation>
    <scope>NUCLEOTIDE SEQUENCE [LARGE SCALE GENOMIC DNA]</scope>
    <source>
        <strain evidence="6 7">WB03_NA08</strain>
    </source>
</reference>
<accession>A0A6N7W9Y1</accession>
<dbReference type="AlphaFoldDB" id="A0A6N7W9Y1"/>
<keyword evidence="3" id="KW-0547">Nucleotide-binding</keyword>
<feature type="domain" description="ABC transporter" evidence="5">
    <location>
        <begin position="5"/>
        <end position="242"/>
    </location>
</feature>
<keyword evidence="2" id="KW-0813">Transport</keyword>
<evidence type="ECO:0000256" key="1">
    <source>
        <dbReference type="ARBA" id="ARBA00005417"/>
    </source>
</evidence>
<comment type="similarity">
    <text evidence="1">Belongs to the ABC transporter superfamily.</text>
</comment>
<dbReference type="GO" id="GO:0016887">
    <property type="term" value="F:ATP hydrolysis activity"/>
    <property type="evidence" value="ECO:0007669"/>
    <property type="project" value="InterPro"/>
</dbReference>
<keyword evidence="7" id="KW-1185">Reference proteome</keyword>
<dbReference type="SMART" id="SM00382">
    <property type="entry name" value="AAA"/>
    <property type="match status" value="1"/>
</dbReference>
<dbReference type="GO" id="GO:0005524">
    <property type="term" value="F:ATP binding"/>
    <property type="evidence" value="ECO:0007669"/>
    <property type="project" value="UniProtKB-KW"/>
</dbReference>
<evidence type="ECO:0000256" key="4">
    <source>
        <dbReference type="ARBA" id="ARBA00022840"/>
    </source>
</evidence>